<name>A0A9P6E5E5_9AGAR</name>
<dbReference type="AlphaFoldDB" id="A0A9P6E5E5"/>
<evidence type="ECO:0008006" key="4">
    <source>
        <dbReference type="Google" id="ProtNLM"/>
    </source>
</evidence>
<feature type="region of interest" description="Disordered" evidence="1">
    <location>
        <begin position="872"/>
        <end position="933"/>
    </location>
</feature>
<feature type="compositionally biased region" description="Acidic residues" evidence="1">
    <location>
        <begin position="1056"/>
        <end position="1093"/>
    </location>
</feature>
<keyword evidence="3" id="KW-1185">Reference proteome</keyword>
<dbReference type="InterPro" id="IPR040521">
    <property type="entry name" value="KDZ"/>
</dbReference>
<evidence type="ECO:0000313" key="2">
    <source>
        <dbReference type="EMBL" id="KAF9522825.1"/>
    </source>
</evidence>
<feature type="region of interest" description="Disordered" evidence="1">
    <location>
        <begin position="1051"/>
        <end position="1093"/>
    </location>
</feature>
<feature type="compositionally biased region" description="Acidic residues" evidence="1">
    <location>
        <begin position="897"/>
        <end position="914"/>
    </location>
</feature>
<sequence length="1093" mass="125618">MAPGASVPLARFVLVGSCQPSGSTWEGTGCDGGHFRWPPAKAQMVVYYNEVFAMNDISSKRRKFNPPVHHYKDRVVIDDDYEVVSERSSHHYGSQSTRLPAFGATWNIRMSWLPDDNEQLALDEDGSWYDIEMDTGVMESQVRQDQEAVFSNKAQIKQKRVRSETALRPNVVWKKKSRSGYLEELLRWEGRGNFQEEGVCPDCTSRKKATPSLSEYRCRSCFLSDLVCKECCVKRHRQQPFHVVEHRNLLISTYLYYTQMGSTKQMSSIAGVSAQFLATYNFFDGAYTLRVLHMFMLTSKLTVYDAYRALERLTNNIGIRLSNRRYRPLLRMTLQWRHLKMLKRGGRGHQLSGVEGTKEGELAIQCPTCPHPDINLPVDWREAPDGMKFLYMMILCMDANFRLKNQLVSNYSTDPGLGTGWSYMVTRKPYEEYVLSQADEDDISTCVGFQAMSQSVTRFSRGLRYTGVGGVFCARSDMVLPNGVGNLQKGERYANMDMIFASAISSTQLLMIAISYDIVCQWFIHLFNRMSQWPERLRLPENTALRPLIPKFHEPAHNEKDHEQYSCNLAEGVGKCDCEGCERFWAGHNTVGNATKTQGPGSHQDVLDDHFGFWNWEKYAGTERNRQTEAHRGFTESLSTKIVKEWEESCRKWDSDTVPKTVENPYKIEGFHLTETQLRDELKTEENLKSKAKGFKLNSTSPSAFIAVGLDLEISQRRVASIAKEQGNIPANIRTSELKDQRSILRKKILQWEPLRSVYMPGLMQYLAERPDQAVSWDADPNPEDVNLYLPSQIHLEARPHARMVYFKNKNVRGQRGGTQSRDIIDGIHKKALIQVMKYRISRSAKLSLCTEHTWEKALLPLLDRDVRSYADPERKPKQRWRRGIWEDGQQPKISVEEEDEDDNEDDQTEDILGEDPVPSQSKRKKPRKEGTGRTKQTVSWIWINTTIAIDESDAVQKESDILRSEWARSRARVCRSREEVMFLVEEMRRSLVYMENRACWWESLVHIRTDVSPALAEGLAAYSCNQAYVQRELARSFTTLWKTPLEKMEQIGRDQDEEPDDEDPDVIDDDDNVDGNTVDGEEGGTDLMDVDI</sequence>
<reference evidence="2" key="1">
    <citation type="submission" date="2020-11" db="EMBL/GenBank/DDBJ databases">
        <authorList>
            <consortium name="DOE Joint Genome Institute"/>
            <person name="Ahrendt S."/>
            <person name="Riley R."/>
            <person name="Andreopoulos W."/>
            <person name="Labutti K."/>
            <person name="Pangilinan J."/>
            <person name="Ruiz-Duenas F.J."/>
            <person name="Barrasa J.M."/>
            <person name="Sanchez-Garcia M."/>
            <person name="Camarero S."/>
            <person name="Miyauchi S."/>
            <person name="Serrano A."/>
            <person name="Linde D."/>
            <person name="Babiker R."/>
            <person name="Drula E."/>
            <person name="Ayuso-Fernandez I."/>
            <person name="Pacheco R."/>
            <person name="Padilla G."/>
            <person name="Ferreira P."/>
            <person name="Barriuso J."/>
            <person name="Kellner H."/>
            <person name="Castanera R."/>
            <person name="Alfaro M."/>
            <person name="Ramirez L."/>
            <person name="Pisabarro A.G."/>
            <person name="Kuo A."/>
            <person name="Tritt A."/>
            <person name="Lipzen A."/>
            <person name="He G."/>
            <person name="Yan M."/>
            <person name="Ng V."/>
            <person name="Cullen D."/>
            <person name="Martin F."/>
            <person name="Rosso M.-N."/>
            <person name="Henrissat B."/>
            <person name="Hibbett D."/>
            <person name="Martinez A.T."/>
            <person name="Grigoriev I.V."/>
        </authorList>
    </citation>
    <scope>NUCLEOTIDE SEQUENCE</scope>
    <source>
        <strain evidence="2">CBS 506.95</strain>
    </source>
</reference>
<gene>
    <name evidence="2" type="ORF">CPB83DRAFT_887328</name>
</gene>
<organism evidence="2 3">
    <name type="scientific">Crepidotus variabilis</name>
    <dbReference type="NCBI Taxonomy" id="179855"/>
    <lineage>
        <taxon>Eukaryota</taxon>
        <taxon>Fungi</taxon>
        <taxon>Dikarya</taxon>
        <taxon>Basidiomycota</taxon>
        <taxon>Agaricomycotina</taxon>
        <taxon>Agaricomycetes</taxon>
        <taxon>Agaricomycetidae</taxon>
        <taxon>Agaricales</taxon>
        <taxon>Agaricineae</taxon>
        <taxon>Crepidotaceae</taxon>
        <taxon>Crepidotus</taxon>
    </lineage>
</organism>
<evidence type="ECO:0000256" key="1">
    <source>
        <dbReference type="SAM" id="MobiDB-lite"/>
    </source>
</evidence>
<proteinExistence type="predicted"/>
<accession>A0A9P6E5E5</accession>
<dbReference type="Proteomes" id="UP000807306">
    <property type="component" value="Unassembled WGS sequence"/>
</dbReference>
<comment type="caution">
    <text evidence="2">The sequence shown here is derived from an EMBL/GenBank/DDBJ whole genome shotgun (WGS) entry which is preliminary data.</text>
</comment>
<dbReference type="Pfam" id="PF18758">
    <property type="entry name" value="KDZ"/>
    <property type="match status" value="1"/>
</dbReference>
<evidence type="ECO:0000313" key="3">
    <source>
        <dbReference type="Proteomes" id="UP000807306"/>
    </source>
</evidence>
<dbReference type="EMBL" id="MU157933">
    <property type="protein sequence ID" value="KAF9522825.1"/>
    <property type="molecule type" value="Genomic_DNA"/>
</dbReference>
<dbReference type="OrthoDB" id="2682806at2759"/>
<protein>
    <recommendedName>
        <fullName evidence="4">CxC2-like cysteine cluster KDZ transposase-associated domain-containing protein</fullName>
    </recommendedName>
</protein>